<accession>A0A673ZJI6</accession>
<evidence type="ECO:0000256" key="3">
    <source>
        <dbReference type="SAM" id="MobiDB-lite"/>
    </source>
</evidence>
<name>A0A673ZJI6_SALTR</name>
<gene>
    <name evidence="4" type="primary">SFMBT2</name>
    <name evidence="4" type="synonym">LOC115198848</name>
</gene>
<dbReference type="PROSITE" id="PS51079">
    <property type="entry name" value="MBT"/>
    <property type="match status" value="2"/>
</dbReference>
<dbReference type="PANTHER" id="PTHR12247:SF62">
    <property type="entry name" value="SCM-LIKE WITH FOUR MBT DOMAINS PROTEIN 2"/>
    <property type="match status" value="1"/>
</dbReference>
<keyword evidence="5" id="KW-1185">Reference proteome</keyword>
<feature type="region of interest" description="Disordered" evidence="3">
    <location>
        <begin position="1"/>
        <end position="39"/>
    </location>
</feature>
<dbReference type="InterPro" id="IPR050548">
    <property type="entry name" value="PcG_chromatin_remod_factors"/>
</dbReference>
<dbReference type="Proteomes" id="UP000472277">
    <property type="component" value="Chromosome 8"/>
</dbReference>
<reference evidence="4" key="1">
    <citation type="submission" date="2025-08" db="UniProtKB">
        <authorList>
            <consortium name="Ensembl"/>
        </authorList>
    </citation>
    <scope>IDENTIFICATION</scope>
</reference>
<dbReference type="Gene3D" id="2.30.30.140">
    <property type="match status" value="2"/>
</dbReference>
<evidence type="ECO:0000313" key="5">
    <source>
        <dbReference type="Proteomes" id="UP000472277"/>
    </source>
</evidence>
<dbReference type="InterPro" id="IPR004092">
    <property type="entry name" value="Mbt"/>
</dbReference>
<dbReference type="PANTHER" id="PTHR12247">
    <property type="entry name" value="POLYCOMB GROUP PROTEIN"/>
    <property type="match status" value="1"/>
</dbReference>
<evidence type="ECO:0000256" key="2">
    <source>
        <dbReference type="PROSITE-ProRule" id="PRU00459"/>
    </source>
</evidence>
<dbReference type="AlphaFoldDB" id="A0A673ZJI6"/>
<dbReference type="GeneTree" id="ENSGT00940000158123"/>
<dbReference type="GO" id="GO:0045892">
    <property type="term" value="P:negative regulation of DNA-templated transcription"/>
    <property type="evidence" value="ECO:0007669"/>
    <property type="project" value="TreeGrafter"/>
</dbReference>
<dbReference type="GO" id="GO:0003682">
    <property type="term" value="F:chromatin binding"/>
    <property type="evidence" value="ECO:0007669"/>
    <property type="project" value="TreeGrafter"/>
</dbReference>
<keyword evidence="1" id="KW-0677">Repeat</keyword>
<protein>
    <submittedName>
        <fullName evidence="4">Scm like with four mbt domains 2</fullName>
    </submittedName>
</protein>
<dbReference type="SUPFAM" id="SSF63748">
    <property type="entry name" value="Tudor/PWWP/MBT"/>
    <property type="match status" value="2"/>
</dbReference>
<proteinExistence type="predicted"/>
<dbReference type="GO" id="GO:0005634">
    <property type="term" value="C:nucleus"/>
    <property type="evidence" value="ECO:0007669"/>
    <property type="project" value="InterPro"/>
</dbReference>
<feature type="repeat" description="MBT" evidence="2">
    <location>
        <begin position="41"/>
        <end position="141"/>
    </location>
</feature>
<evidence type="ECO:0000256" key="1">
    <source>
        <dbReference type="ARBA" id="ARBA00022737"/>
    </source>
</evidence>
<dbReference type="Ensembl" id="ENSSTUT00000049434.1">
    <property type="protein sequence ID" value="ENSSTUP00000047399.1"/>
    <property type="gene ID" value="ENSSTUG00000019330.1"/>
</dbReference>
<reference evidence="4" key="2">
    <citation type="submission" date="2025-09" db="UniProtKB">
        <authorList>
            <consortium name="Ensembl"/>
        </authorList>
    </citation>
    <scope>IDENTIFICATION</scope>
</reference>
<dbReference type="GO" id="GO:0042393">
    <property type="term" value="F:histone binding"/>
    <property type="evidence" value="ECO:0007669"/>
    <property type="project" value="TreeGrafter"/>
</dbReference>
<dbReference type="SMART" id="SM00561">
    <property type="entry name" value="MBT"/>
    <property type="match status" value="2"/>
</dbReference>
<dbReference type="Pfam" id="PF02820">
    <property type="entry name" value="MBT"/>
    <property type="match status" value="2"/>
</dbReference>
<feature type="repeat" description="MBT" evidence="2">
    <location>
        <begin position="156"/>
        <end position="259"/>
    </location>
</feature>
<sequence length="266" mass="29860">MQSRPQDRPLALSAGKSHSPTNGREEQVHSDADSMEEEADFNWEEYLEETGATAAPHTAFKHVDISLQSSFQPGMKLEVANKSSPDTYWVATIVTTCGQLLLLRFSGYGDDRKADFWCDVMAAELHPVGWCSQNNKTLQPPEDNVYLRKAIKEKYSDWTDFLIQDLTGSRTAPANLLEGPLRGKNTVDLIVEGSVMEVRDLTDPFLYWAARVAQNIGGRLRLRHVGLQVDTHDTWLFYLDVRLRPLGWAQENRLSLEPPAGKGEGS</sequence>
<feature type="compositionally biased region" description="Basic and acidic residues" evidence="3">
    <location>
        <begin position="23"/>
        <end position="32"/>
    </location>
</feature>
<organism evidence="4 5">
    <name type="scientific">Salmo trutta</name>
    <name type="common">Brown trout</name>
    <dbReference type="NCBI Taxonomy" id="8032"/>
    <lineage>
        <taxon>Eukaryota</taxon>
        <taxon>Metazoa</taxon>
        <taxon>Chordata</taxon>
        <taxon>Craniata</taxon>
        <taxon>Vertebrata</taxon>
        <taxon>Euteleostomi</taxon>
        <taxon>Actinopterygii</taxon>
        <taxon>Neopterygii</taxon>
        <taxon>Teleostei</taxon>
        <taxon>Protacanthopterygii</taxon>
        <taxon>Salmoniformes</taxon>
        <taxon>Salmonidae</taxon>
        <taxon>Salmoninae</taxon>
        <taxon>Salmo</taxon>
    </lineage>
</organism>
<evidence type="ECO:0000313" key="4">
    <source>
        <dbReference type="Ensembl" id="ENSSTUP00000047399.1"/>
    </source>
</evidence>